<dbReference type="CDD" id="cd21304">
    <property type="entry name" value="CH_PARVA_B_rpt1"/>
    <property type="match status" value="1"/>
</dbReference>
<feature type="region of interest" description="Disordered" evidence="8">
    <location>
        <begin position="382"/>
        <end position="403"/>
    </location>
</feature>
<dbReference type="PANTHER" id="PTHR12114">
    <property type="entry name" value="PARVIN"/>
    <property type="match status" value="1"/>
</dbReference>
<comment type="subcellular location">
    <subcellularLocation>
        <location evidence="1">Cytoplasm</location>
        <location evidence="1">Cytoskeleton</location>
    </subcellularLocation>
</comment>
<dbReference type="GO" id="GO:0030031">
    <property type="term" value="P:cell projection assembly"/>
    <property type="evidence" value="ECO:0007669"/>
    <property type="project" value="TreeGrafter"/>
</dbReference>
<dbReference type="AlphaFoldDB" id="A0A0R3SUF4"/>
<protein>
    <submittedName>
        <fullName evidence="14">Alpha-parvin</fullName>
    </submittedName>
</protein>
<dbReference type="GO" id="GO:0015629">
    <property type="term" value="C:actin cytoskeleton"/>
    <property type="evidence" value="ECO:0007669"/>
    <property type="project" value="TreeGrafter"/>
</dbReference>
<dbReference type="WBParaSite" id="HDID_0000912601-mRNA-1">
    <property type="protein sequence ID" value="HDID_0000912601-mRNA-1"/>
    <property type="gene ID" value="HDID_0000912601"/>
</dbReference>
<dbReference type="Pfam" id="PF00307">
    <property type="entry name" value="CH"/>
    <property type="match status" value="2"/>
</dbReference>
<dbReference type="GO" id="GO:0071963">
    <property type="term" value="P:establishment or maintenance of cell polarity regulating cell shape"/>
    <property type="evidence" value="ECO:0007669"/>
    <property type="project" value="TreeGrafter"/>
</dbReference>
<dbReference type="Proteomes" id="UP000321570">
    <property type="component" value="Unassembled WGS sequence"/>
</dbReference>
<dbReference type="GO" id="GO:0030036">
    <property type="term" value="P:actin cytoskeleton organization"/>
    <property type="evidence" value="ECO:0007669"/>
    <property type="project" value="InterPro"/>
</dbReference>
<dbReference type="EMBL" id="CABIJS010000021">
    <property type="protein sequence ID" value="VUZ39612.1"/>
    <property type="molecule type" value="Genomic_DNA"/>
</dbReference>
<evidence type="ECO:0000256" key="7">
    <source>
        <dbReference type="ARBA" id="ARBA00023212"/>
    </source>
</evidence>
<accession>A0A0R3SUF4</accession>
<evidence type="ECO:0000256" key="6">
    <source>
        <dbReference type="ARBA" id="ARBA00023203"/>
    </source>
</evidence>
<evidence type="ECO:0000259" key="9">
    <source>
        <dbReference type="PROSITE" id="PS50021"/>
    </source>
</evidence>
<evidence type="ECO:0000313" key="12">
    <source>
        <dbReference type="Proteomes" id="UP000274504"/>
    </source>
</evidence>
<keyword evidence="13" id="KW-1185">Reference proteome</keyword>
<dbReference type="EMBL" id="UYSG01011217">
    <property type="protein sequence ID" value="VDL61442.1"/>
    <property type="molecule type" value="Genomic_DNA"/>
</dbReference>
<dbReference type="OrthoDB" id="2099265at2759"/>
<evidence type="ECO:0000256" key="3">
    <source>
        <dbReference type="ARBA" id="ARBA00022490"/>
    </source>
</evidence>
<feature type="domain" description="Calponin-homology (CH)" evidence="9">
    <location>
        <begin position="81"/>
        <end position="190"/>
    </location>
</feature>
<dbReference type="InterPro" id="IPR036872">
    <property type="entry name" value="CH_dom_sf"/>
</dbReference>
<keyword evidence="3" id="KW-0963">Cytoplasm</keyword>
<name>A0A0R3SUF4_HYMDI</name>
<proteinExistence type="inferred from homology"/>
<dbReference type="InterPro" id="IPR001715">
    <property type="entry name" value="CH_dom"/>
</dbReference>
<evidence type="ECO:0000256" key="2">
    <source>
        <dbReference type="ARBA" id="ARBA00005666"/>
    </source>
</evidence>
<reference evidence="10 12" key="2">
    <citation type="submission" date="2018-11" db="EMBL/GenBank/DDBJ databases">
        <authorList>
            <consortium name="Pathogen Informatics"/>
        </authorList>
    </citation>
    <scope>NUCLEOTIDE SEQUENCE [LARGE SCALE GENOMIC DNA]</scope>
</reference>
<evidence type="ECO:0000313" key="10">
    <source>
        <dbReference type="EMBL" id="VDL61442.1"/>
    </source>
</evidence>
<dbReference type="Gene3D" id="1.10.418.10">
    <property type="entry name" value="Calponin-like domain"/>
    <property type="match status" value="2"/>
</dbReference>
<evidence type="ECO:0000256" key="1">
    <source>
        <dbReference type="ARBA" id="ARBA00004245"/>
    </source>
</evidence>
<evidence type="ECO:0000313" key="14">
    <source>
        <dbReference type="WBParaSite" id="HDID_0000912601-mRNA-1"/>
    </source>
</evidence>
<dbReference type="STRING" id="6216.A0A0R3SUF4"/>
<keyword evidence="5" id="KW-0130">Cell adhesion</keyword>
<dbReference type="GO" id="GO:0005737">
    <property type="term" value="C:cytoplasm"/>
    <property type="evidence" value="ECO:0007669"/>
    <property type="project" value="TreeGrafter"/>
</dbReference>
<organism evidence="14">
    <name type="scientific">Hymenolepis diminuta</name>
    <name type="common">Rat tapeworm</name>
    <dbReference type="NCBI Taxonomy" id="6216"/>
    <lineage>
        <taxon>Eukaryota</taxon>
        <taxon>Metazoa</taxon>
        <taxon>Spiralia</taxon>
        <taxon>Lophotrochozoa</taxon>
        <taxon>Platyhelminthes</taxon>
        <taxon>Cestoda</taxon>
        <taxon>Eucestoda</taxon>
        <taxon>Cyclophyllidea</taxon>
        <taxon>Hymenolepididae</taxon>
        <taxon>Hymenolepis</taxon>
    </lineage>
</organism>
<keyword evidence="6" id="KW-0009">Actin-binding</keyword>
<keyword evidence="7" id="KW-0206">Cytoskeleton</keyword>
<dbReference type="SUPFAM" id="SSF47576">
    <property type="entry name" value="Calponin-homology domain, CH-domain"/>
    <property type="match status" value="1"/>
</dbReference>
<feature type="domain" description="Calponin-homology (CH)" evidence="9">
    <location>
        <begin position="246"/>
        <end position="355"/>
    </location>
</feature>
<feature type="compositionally biased region" description="Polar residues" evidence="8">
    <location>
        <begin position="391"/>
        <end position="403"/>
    </location>
</feature>
<dbReference type="PANTHER" id="PTHR12114:SF4">
    <property type="entry name" value="GH23568P"/>
    <property type="match status" value="1"/>
</dbReference>
<dbReference type="GO" id="GO:0034446">
    <property type="term" value="P:substrate adhesion-dependent cell spreading"/>
    <property type="evidence" value="ECO:0007669"/>
    <property type="project" value="TreeGrafter"/>
</dbReference>
<evidence type="ECO:0000256" key="5">
    <source>
        <dbReference type="ARBA" id="ARBA00022889"/>
    </source>
</evidence>
<evidence type="ECO:0000256" key="4">
    <source>
        <dbReference type="ARBA" id="ARBA00022737"/>
    </source>
</evidence>
<comment type="similarity">
    <text evidence="2">Belongs to the parvin family.</text>
</comment>
<dbReference type="Proteomes" id="UP000274504">
    <property type="component" value="Unassembled WGS sequence"/>
</dbReference>
<dbReference type="PIRSF" id="PIRSF039131">
    <property type="entry name" value="Parvin"/>
    <property type="match status" value="1"/>
</dbReference>
<dbReference type="GO" id="GO:0003779">
    <property type="term" value="F:actin binding"/>
    <property type="evidence" value="ECO:0007669"/>
    <property type="project" value="UniProtKB-KW"/>
</dbReference>
<reference evidence="14" key="1">
    <citation type="submission" date="2017-02" db="UniProtKB">
        <authorList>
            <consortium name="WormBaseParasite"/>
        </authorList>
    </citation>
    <scope>IDENTIFICATION</scope>
</reference>
<dbReference type="InterPro" id="IPR028433">
    <property type="entry name" value="Parvin"/>
</dbReference>
<evidence type="ECO:0000256" key="8">
    <source>
        <dbReference type="SAM" id="MobiDB-lite"/>
    </source>
</evidence>
<reference evidence="11 13" key="3">
    <citation type="submission" date="2019-07" db="EMBL/GenBank/DDBJ databases">
        <authorList>
            <person name="Jastrzebski P J."/>
            <person name="Paukszto L."/>
            <person name="Jastrzebski P J."/>
        </authorList>
    </citation>
    <scope>NUCLEOTIDE SEQUENCE [LARGE SCALE GENOMIC DNA]</scope>
    <source>
        <strain evidence="11 13">WMS-il1</strain>
    </source>
</reference>
<sequence length="403" mass="45697">MNSPGVSGTGTESFFSKLETLRSKNKKRSRKEVDDLTAEGRKAMESALCSLAIEDPENYMLEEGQERSIIEHASMESPEVKELIASLISWINDELINHRILVRNIADDLYDGQILQNLAEKLAGIKLEHPEVTQSEFGQMQRLKEVVATINQLLGVPDSWAREQWSAELIHNKDVIAIIRLLVALAKHFKAGIRLADGVFLTVIVVRKINGILEYRYERKYLTVPTQPLPESETTSHPLDYLPNRHLVPKLITCFVNEYLQKINLQVKDLKNDFSDGVRLVLLMGLLEGYFVPLHCFHLNPTTDAQKLANMRLAFDLMRAAELPEPSERPEDITFAADDGKSILRLLYGLLSHYHYEHLGRGNSALADLQRIAEDESSLLQSQQREFDNRAMNQQSNEEIAAA</sequence>
<keyword evidence="4" id="KW-0677">Repeat</keyword>
<evidence type="ECO:0000313" key="13">
    <source>
        <dbReference type="Proteomes" id="UP000321570"/>
    </source>
</evidence>
<dbReference type="GO" id="GO:0005925">
    <property type="term" value="C:focal adhesion"/>
    <property type="evidence" value="ECO:0007669"/>
    <property type="project" value="TreeGrafter"/>
</dbReference>
<dbReference type="FunFam" id="1.10.418.10:FF:000011">
    <property type="entry name" value="Parvin, beta"/>
    <property type="match status" value="1"/>
</dbReference>
<gene>
    <name evidence="10" type="ORF">HDID_LOCUS9124</name>
    <name evidence="11" type="ORF">WMSIL1_LOCUS848</name>
</gene>
<dbReference type="PROSITE" id="PS50021">
    <property type="entry name" value="CH"/>
    <property type="match status" value="2"/>
</dbReference>
<dbReference type="CDD" id="cd21222">
    <property type="entry name" value="CH_PARV_rpt2"/>
    <property type="match status" value="1"/>
</dbReference>
<evidence type="ECO:0000313" key="11">
    <source>
        <dbReference type="EMBL" id="VUZ39612.1"/>
    </source>
</evidence>